<dbReference type="EMBL" id="VBAJ01000071">
    <property type="protein sequence ID" value="TMJ09017.1"/>
    <property type="molecule type" value="Genomic_DNA"/>
</dbReference>
<evidence type="ECO:0000256" key="1">
    <source>
        <dbReference type="ARBA" id="ARBA00004141"/>
    </source>
</evidence>
<evidence type="ECO:0000256" key="5">
    <source>
        <dbReference type="SAM" id="Phobius"/>
    </source>
</evidence>
<evidence type="ECO:0000256" key="2">
    <source>
        <dbReference type="ARBA" id="ARBA00022692"/>
    </source>
</evidence>
<sequence>MRSDASTWTRYLVPLGRVAFAGVFVAFAPANFTQQGIAWGASQGIPLARVLVPLAGVISLLGGLSVILGYRVKIGAWLLVLFLVPVTGMMHNFWAVKDPMMAQFQFGFFMANLSRIGGAFLIAHFGAGPFSLDALHTESRQR</sequence>
<feature type="transmembrane region" description="Helical" evidence="5">
    <location>
        <begin position="77"/>
        <end position="96"/>
    </location>
</feature>
<dbReference type="Proteomes" id="UP000318661">
    <property type="component" value="Unassembled WGS sequence"/>
</dbReference>
<comment type="subcellular location">
    <subcellularLocation>
        <location evidence="1">Membrane</location>
        <topology evidence="1">Multi-pass membrane protein</topology>
    </subcellularLocation>
</comment>
<feature type="transmembrane region" description="Helical" evidence="5">
    <location>
        <begin position="50"/>
        <end position="70"/>
    </location>
</feature>
<name>A0A537LMW6_9BACT</name>
<accession>A0A537LMW6</accession>
<gene>
    <name evidence="6" type="ORF">E6G99_03345</name>
</gene>
<proteinExistence type="predicted"/>
<keyword evidence="4 5" id="KW-0472">Membrane</keyword>
<evidence type="ECO:0000256" key="4">
    <source>
        <dbReference type="ARBA" id="ARBA00023136"/>
    </source>
</evidence>
<evidence type="ECO:0000256" key="3">
    <source>
        <dbReference type="ARBA" id="ARBA00022989"/>
    </source>
</evidence>
<evidence type="ECO:0000313" key="7">
    <source>
        <dbReference type="Proteomes" id="UP000318661"/>
    </source>
</evidence>
<reference evidence="6 7" key="1">
    <citation type="journal article" date="2019" name="Nat. Microbiol.">
        <title>Mediterranean grassland soil C-N compound turnover is dependent on rainfall and depth, and is mediated by genomically divergent microorganisms.</title>
        <authorList>
            <person name="Diamond S."/>
            <person name="Andeer P.F."/>
            <person name="Li Z."/>
            <person name="Crits-Christoph A."/>
            <person name="Burstein D."/>
            <person name="Anantharaman K."/>
            <person name="Lane K.R."/>
            <person name="Thomas B.C."/>
            <person name="Pan C."/>
            <person name="Northen T.R."/>
            <person name="Banfield J.F."/>
        </authorList>
    </citation>
    <scope>NUCLEOTIDE SEQUENCE [LARGE SCALE GENOMIC DNA]</scope>
    <source>
        <strain evidence="6">NP_2</strain>
    </source>
</reference>
<dbReference type="Pfam" id="PF02077">
    <property type="entry name" value="SURF4"/>
    <property type="match status" value="1"/>
</dbReference>
<protein>
    <submittedName>
        <fullName evidence="6">DoxX family protein</fullName>
    </submittedName>
</protein>
<dbReference type="GO" id="GO:0016020">
    <property type="term" value="C:membrane"/>
    <property type="evidence" value="ECO:0007669"/>
    <property type="project" value="UniProtKB-SubCell"/>
</dbReference>
<comment type="caution">
    <text evidence="6">The sequence shown here is derived from an EMBL/GenBank/DDBJ whole genome shotgun (WGS) entry which is preliminary data.</text>
</comment>
<feature type="transmembrane region" description="Helical" evidence="5">
    <location>
        <begin position="12"/>
        <end position="30"/>
    </location>
</feature>
<keyword evidence="2 5" id="KW-0812">Transmembrane</keyword>
<dbReference type="AlphaFoldDB" id="A0A537LMW6"/>
<dbReference type="InterPro" id="IPR002995">
    <property type="entry name" value="Surf4"/>
</dbReference>
<keyword evidence="3 5" id="KW-1133">Transmembrane helix</keyword>
<feature type="transmembrane region" description="Helical" evidence="5">
    <location>
        <begin position="116"/>
        <end position="135"/>
    </location>
</feature>
<organism evidence="6 7">
    <name type="scientific">Candidatus Segetimicrobium genomatis</name>
    <dbReference type="NCBI Taxonomy" id="2569760"/>
    <lineage>
        <taxon>Bacteria</taxon>
        <taxon>Bacillati</taxon>
        <taxon>Candidatus Sysuimicrobiota</taxon>
        <taxon>Candidatus Sysuimicrobiia</taxon>
        <taxon>Candidatus Sysuimicrobiales</taxon>
        <taxon>Candidatus Segetimicrobiaceae</taxon>
        <taxon>Candidatus Segetimicrobium</taxon>
    </lineage>
</organism>
<evidence type="ECO:0000313" key="6">
    <source>
        <dbReference type="EMBL" id="TMJ09017.1"/>
    </source>
</evidence>